<evidence type="ECO:0000256" key="8">
    <source>
        <dbReference type="ARBA" id="ARBA00023306"/>
    </source>
</evidence>
<evidence type="ECO:0000259" key="10">
    <source>
        <dbReference type="PROSITE" id="PS51898"/>
    </source>
</evidence>
<dbReference type="Proteomes" id="UP000675920">
    <property type="component" value="Unplaced"/>
</dbReference>
<dbReference type="GO" id="GO:0003677">
    <property type="term" value="F:DNA binding"/>
    <property type="evidence" value="ECO:0007669"/>
    <property type="project" value="UniProtKB-UniRule"/>
</dbReference>
<keyword evidence="5" id="KW-0229">DNA integration</keyword>
<dbReference type="InterPro" id="IPR011010">
    <property type="entry name" value="DNA_brk_join_enz"/>
</dbReference>
<dbReference type="OrthoDB" id="8610787at2"/>
<name>A0A8B6XAU9_9BURK</name>
<reference evidence="13" key="1">
    <citation type="journal article" date="1997" name="Nucleic Acids Res.">
        <title>The integrase family of tyrosine recombinases: evolution of a conserved active site domain.</title>
        <authorList>
            <person name="Esposito D."/>
            <person name="Scocca J.J."/>
        </authorList>
    </citation>
    <scope>NUCLEOTIDE SEQUENCE</scope>
</reference>
<evidence type="ECO:0000259" key="11">
    <source>
        <dbReference type="PROSITE" id="PS51900"/>
    </source>
</evidence>
<dbReference type="GO" id="GO:0005737">
    <property type="term" value="C:cytoplasm"/>
    <property type="evidence" value="ECO:0007669"/>
    <property type="project" value="UniProtKB-SubCell"/>
</dbReference>
<dbReference type="AlphaFoldDB" id="A0A8B6XAU9"/>
<organism evidence="12 13">
    <name type="scientific">Derxia gummosa DSM 723</name>
    <dbReference type="NCBI Taxonomy" id="1121388"/>
    <lineage>
        <taxon>Bacteria</taxon>
        <taxon>Pseudomonadati</taxon>
        <taxon>Pseudomonadota</taxon>
        <taxon>Betaproteobacteria</taxon>
        <taxon>Burkholderiales</taxon>
        <taxon>Alcaligenaceae</taxon>
        <taxon>Derxia</taxon>
    </lineage>
</organism>
<evidence type="ECO:0000256" key="4">
    <source>
        <dbReference type="ARBA" id="ARBA00022829"/>
    </source>
</evidence>
<dbReference type="CDD" id="cd00397">
    <property type="entry name" value="DNA_BRE_C"/>
    <property type="match status" value="1"/>
</dbReference>
<dbReference type="InterPro" id="IPR002104">
    <property type="entry name" value="Integrase_catalytic"/>
</dbReference>
<evidence type="ECO:0000256" key="1">
    <source>
        <dbReference type="ARBA" id="ARBA00004496"/>
    </source>
</evidence>
<dbReference type="InterPro" id="IPR013762">
    <property type="entry name" value="Integrase-like_cat_sf"/>
</dbReference>
<protein>
    <submittedName>
        <fullName evidence="13">Tyrosine-type recombinase/integrase</fullName>
    </submittedName>
</protein>
<keyword evidence="8" id="KW-0131">Cell cycle</keyword>
<evidence type="ECO:0000256" key="6">
    <source>
        <dbReference type="ARBA" id="ARBA00023125"/>
    </source>
</evidence>
<evidence type="ECO:0000256" key="2">
    <source>
        <dbReference type="ARBA" id="ARBA00022490"/>
    </source>
</evidence>
<evidence type="ECO:0000256" key="7">
    <source>
        <dbReference type="ARBA" id="ARBA00023172"/>
    </source>
</evidence>
<dbReference type="PROSITE" id="PS51900">
    <property type="entry name" value="CB"/>
    <property type="match status" value="1"/>
</dbReference>
<keyword evidence="12" id="KW-1185">Reference proteome</keyword>
<dbReference type="RefSeq" id="WP_084544931.1">
    <property type="nucleotide sequence ID" value="NZ_AXWS01000008.1"/>
</dbReference>
<dbReference type="InterPro" id="IPR050090">
    <property type="entry name" value="Tyrosine_recombinase_XerCD"/>
</dbReference>
<evidence type="ECO:0000256" key="9">
    <source>
        <dbReference type="PROSITE-ProRule" id="PRU01248"/>
    </source>
</evidence>
<keyword evidence="3" id="KW-0132">Cell division</keyword>
<evidence type="ECO:0000313" key="13">
    <source>
        <dbReference type="RefSeq" id="WP_084544931.1"/>
    </source>
</evidence>
<evidence type="ECO:0000313" key="12">
    <source>
        <dbReference type="Proteomes" id="UP000675920"/>
    </source>
</evidence>
<dbReference type="GO" id="GO:0006310">
    <property type="term" value="P:DNA recombination"/>
    <property type="evidence" value="ECO:0007669"/>
    <property type="project" value="UniProtKB-KW"/>
</dbReference>
<dbReference type="Gene3D" id="1.10.443.10">
    <property type="entry name" value="Intergrase catalytic core"/>
    <property type="match status" value="1"/>
</dbReference>
<dbReference type="InterPro" id="IPR044068">
    <property type="entry name" value="CB"/>
</dbReference>
<feature type="domain" description="Core-binding (CB)" evidence="11">
    <location>
        <begin position="42"/>
        <end position="145"/>
    </location>
</feature>
<feature type="domain" description="Tyr recombinase" evidence="10">
    <location>
        <begin position="172"/>
        <end position="380"/>
    </location>
</feature>
<sequence>MVSHLIPAPNGVDAAVESSRVALDGSIAPNRASADRRQIAADTDADAIAAWLAEFAGSPHTTRAYRKEAVRLLVWATQARGKPLSALTRDDLLAYEDFLAAPHGDWADPARPRTGAGRRLFTAPLSEASRRQAMNVIGSLFAWLVQAGYLAANPMVLRRRRGDTRGSAKARVQERWIDQALWARVLALADAMPADTPRDGQHRERVRWLLRLLVGTGLQVSEVAAARAGDLRLRRERWWLAVTGKGGVTGDVPISAALMDDFARYRRFHGLPPLPAPDETTPLVLPVAGRVGKPLTPTLVYLVVKEAFRRFASQIEQDDPAGAATLRRASTHWLRHTAATHQADAGNDLRHIQQNLRHASIETTAIYLHADDDRRHDATTSGG</sequence>
<accession>A0A8B6XAU9</accession>
<dbReference type="GO" id="GO:0015074">
    <property type="term" value="P:DNA integration"/>
    <property type="evidence" value="ECO:0007669"/>
    <property type="project" value="UniProtKB-KW"/>
</dbReference>
<dbReference type="PANTHER" id="PTHR30349">
    <property type="entry name" value="PHAGE INTEGRASE-RELATED"/>
    <property type="match status" value="1"/>
</dbReference>
<reference evidence="13" key="3">
    <citation type="submission" date="2025-08" db="UniProtKB">
        <authorList>
            <consortium name="RefSeq"/>
        </authorList>
    </citation>
    <scope>IDENTIFICATION</scope>
</reference>
<keyword evidence="6 9" id="KW-0238">DNA-binding</keyword>
<dbReference type="GO" id="GO:0007059">
    <property type="term" value="P:chromosome segregation"/>
    <property type="evidence" value="ECO:0007669"/>
    <property type="project" value="UniProtKB-KW"/>
</dbReference>
<evidence type="ECO:0000256" key="5">
    <source>
        <dbReference type="ARBA" id="ARBA00022908"/>
    </source>
</evidence>
<dbReference type="GO" id="GO:0051301">
    <property type="term" value="P:cell division"/>
    <property type="evidence" value="ECO:0007669"/>
    <property type="project" value="UniProtKB-KW"/>
</dbReference>
<proteinExistence type="predicted"/>
<dbReference type="PANTHER" id="PTHR30349:SF77">
    <property type="entry name" value="TYROSINE RECOMBINASE XERC"/>
    <property type="match status" value="1"/>
</dbReference>
<dbReference type="SUPFAM" id="SSF56349">
    <property type="entry name" value="DNA breaking-rejoining enzymes"/>
    <property type="match status" value="1"/>
</dbReference>
<keyword evidence="7" id="KW-0233">DNA recombination</keyword>
<evidence type="ECO:0000256" key="3">
    <source>
        <dbReference type="ARBA" id="ARBA00022618"/>
    </source>
</evidence>
<dbReference type="Gene3D" id="1.10.150.130">
    <property type="match status" value="1"/>
</dbReference>
<dbReference type="PROSITE" id="PS51898">
    <property type="entry name" value="TYR_RECOMBINASE"/>
    <property type="match status" value="1"/>
</dbReference>
<dbReference type="Pfam" id="PF00589">
    <property type="entry name" value="Phage_integrase"/>
    <property type="match status" value="1"/>
</dbReference>
<comment type="subcellular location">
    <subcellularLocation>
        <location evidence="1">Cytoplasm</location>
    </subcellularLocation>
</comment>
<dbReference type="InterPro" id="IPR010998">
    <property type="entry name" value="Integrase_recombinase_N"/>
</dbReference>
<keyword evidence="2" id="KW-0963">Cytoplasm</keyword>
<keyword evidence="4" id="KW-0159">Chromosome partition</keyword>
<reference evidence="13" key="2">
    <citation type="journal article" date="1999" name="Curr. Opin. Struct. Biol.">
        <title>Structure and mechanism in site-specific recombination.</title>
        <authorList>
            <person name="Gopaul D.N."/>
            <person name="Duyne G.D."/>
        </authorList>
    </citation>
    <scope>NUCLEOTIDE SEQUENCE</scope>
</reference>